<dbReference type="PROSITE" id="PS51257">
    <property type="entry name" value="PROKAR_LIPOPROTEIN"/>
    <property type="match status" value="1"/>
</dbReference>
<sequence>MGRAAVLAVVTVAGLTAGCGAQPGEDAVTRAAGQWLAAAQGRDAAALCRLLTPAAAESAATGDETCQQALGDLDLPGDGPVGAVQVWSDQAQVRAGGDTLFLTRLSDGWRVNAAGCRQQGDEPYDCDVEG</sequence>
<name>A0A6J4JL97_9ACTN</name>
<dbReference type="EMBL" id="CADCTP010000329">
    <property type="protein sequence ID" value="CAA9281462.1"/>
    <property type="molecule type" value="Genomic_DNA"/>
</dbReference>
<proteinExistence type="predicted"/>
<accession>A0A6J4JL97</accession>
<dbReference type="AlphaFoldDB" id="A0A6J4JL97"/>
<evidence type="ECO:0000313" key="1">
    <source>
        <dbReference type="EMBL" id="CAA9281462.1"/>
    </source>
</evidence>
<organism evidence="1">
    <name type="scientific">uncultured Mycobacteriales bacterium</name>
    <dbReference type="NCBI Taxonomy" id="581187"/>
    <lineage>
        <taxon>Bacteria</taxon>
        <taxon>Bacillati</taxon>
        <taxon>Actinomycetota</taxon>
        <taxon>Actinomycetes</taxon>
        <taxon>Mycobacteriales</taxon>
        <taxon>environmental samples</taxon>
    </lineage>
</organism>
<reference evidence="1" key="1">
    <citation type="submission" date="2020-02" db="EMBL/GenBank/DDBJ databases">
        <authorList>
            <person name="Meier V. D."/>
        </authorList>
    </citation>
    <scope>NUCLEOTIDE SEQUENCE</scope>
    <source>
        <strain evidence="1">AVDCRST_MAG41</strain>
    </source>
</reference>
<gene>
    <name evidence="1" type="ORF">AVDCRST_MAG41-3652</name>
</gene>
<protein>
    <recommendedName>
        <fullName evidence="2">Lipoprotein</fullName>
    </recommendedName>
</protein>
<evidence type="ECO:0008006" key="2">
    <source>
        <dbReference type="Google" id="ProtNLM"/>
    </source>
</evidence>